<dbReference type="Proteomes" id="UP000284706">
    <property type="component" value="Unassembled WGS sequence"/>
</dbReference>
<dbReference type="EMBL" id="NHYE01000643">
    <property type="protein sequence ID" value="PPR04291.1"/>
    <property type="molecule type" value="Genomic_DNA"/>
</dbReference>
<sequence>MNKAIGTAFTALLDRNAWKKLADPTVGRGATALPRSSSVAQKIGLRLDYDGYVEKGEEKVKYHRYKLQVNAGNSIPLAFKKWRDSQENGTHAVMATIEIRHGADKDEIFEALKEGTKNVRGV</sequence>
<keyword evidence="2" id="KW-1185">Reference proteome</keyword>
<dbReference type="InParanoid" id="A0A409YMJ3"/>
<organism evidence="1 2">
    <name type="scientific">Gymnopilus dilepis</name>
    <dbReference type="NCBI Taxonomy" id="231916"/>
    <lineage>
        <taxon>Eukaryota</taxon>
        <taxon>Fungi</taxon>
        <taxon>Dikarya</taxon>
        <taxon>Basidiomycota</taxon>
        <taxon>Agaricomycotina</taxon>
        <taxon>Agaricomycetes</taxon>
        <taxon>Agaricomycetidae</taxon>
        <taxon>Agaricales</taxon>
        <taxon>Agaricineae</taxon>
        <taxon>Hymenogastraceae</taxon>
        <taxon>Gymnopilus</taxon>
    </lineage>
</organism>
<reference evidence="1 2" key="1">
    <citation type="journal article" date="2018" name="Evol. Lett.">
        <title>Horizontal gene cluster transfer increased hallucinogenic mushroom diversity.</title>
        <authorList>
            <person name="Reynolds H.T."/>
            <person name="Vijayakumar V."/>
            <person name="Gluck-Thaler E."/>
            <person name="Korotkin H.B."/>
            <person name="Matheny P.B."/>
            <person name="Slot J.C."/>
        </authorList>
    </citation>
    <scope>NUCLEOTIDE SEQUENCE [LARGE SCALE GENOMIC DNA]</scope>
    <source>
        <strain evidence="1 2">SRW20</strain>
    </source>
</reference>
<evidence type="ECO:0000313" key="1">
    <source>
        <dbReference type="EMBL" id="PPR04291.1"/>
    </source>
</evidence>
<evidence type="ECO:0000313" key="2">
    <source>
        <dbReference type="Proteomes" id="UP000284706"/>
    </source>
</evidence>
<comment type="caution">
    <text evidence="1">The sequence shown here is derived from an EMBL/GenBank/DDBJ whole genome shotgun (WGS) entry which is preliminary data.</text>
</comment>
<gene>
    <name evidence="1" type="ORF">CVT26_004078</name>
</gene>
<name>A0A409YMJ3_9AGAR</name>
<dbReference type="OrthoDB" id="2787676at2759"/>
<accession>A0A409YMJ3</accession>
<proteinExistence type="predicted"/>
<dbReference type="AlphaFoldDB" id="A0A409YMJ3"/>
<protein>
    <submittedName>
        <fullName evidence="1">Uncharacterized protein</fullName>
    </submittedName>
</protein>